<dbReference type="PANTHER" id="PTHR21666:SF270">
    <property type="entry name" value="MUREIN HYDROLASE ACTIVATOR ENVC"/>
    <property type="match status" value="1"/>
</dbReference>
<keyword evidence="1" id="KW-0812">Transmembrane</keyword>
<dbReference type="eggNOG" id="COG0739">
    <property type="taxonomic scope" value="Bacteria"/>
</dbReference>
<keyword evidence="1" id="KW-0472">Membrane</keyword>
<organism evidence="3 4">
    <name type="scientific">Acidobacterium capsulatum (strain ATCC 51196 / DSM 11244 / BCRC 80197 / JCM 7670 / NBRC 15755 / NCIMB 13165 / 161)</name>
    <dbReference type="NCBI Taxonomy" id="240015"/>
    <lineage>
        <taxon>Bacteria</taxon>
        <taxon>Pseudomonadati</taxon>
        <taxon>Acidobacteriota</taxon>
        <taxon>Terriglobia</taxon>
        <taxon>Terriglobales</taxon>
        <taxon>Acidobacteriaceae</taxon>
        <taxon>Acidobacterium</taxon>
    </lineage>
</organism>
<dbReference type="FunFam" id="2.70.70.10:FF:000006">
    <property type="entry name" value="M23 family peptidase"/>
    <property type="match status" value="1"/>
</dbReference>
<dbReference type="Pfam" id="PF01551">
    <property type="entry name" value="Peptidase_M23"/>
    <property type="match status" value="1"/>
</dbReference>
<dbReference type="InterPro" id="IPR050570">
    <property type="entry name" value="Cell_wall_metabolism_enzyme"/>
</dbReference>
<evidence type="ECO:0000313" key="3">
    <source>
        <dbReference type="EMBL" id="ACO33169.1"/>
    </source>
</evidence>
<gene>
    <name evidence="3" type="ordered locus">ACP_2910</name>
</gene>
<evidence type="ECO:0000259" key="2">
    <source>
        <dbReference type="Pfam" id="PF01551"/>
    </source>
</evidence>
<keyword evidence="4" id="KW-1185">Reference proteome</keyword>
<dbReference type="STRING" id="240015.ACP_2910"/>
<dbReference type="InterPro" id="IPR011055">
    <property type="entry name" value="Dup_hybrid_motif"/>
</dbReference>
<dbReference type="SUPFAM" id="SSF51261">
    <property type="entry name" value="Duplicated hybrid motif"/>
    <property type="match status" value="1"/>
</dbReference>
<dbReference type="InterPro" id="IPR016047">
    <property type="entry name" value="M23ase_b-sheet_dom"/>
</dbReference>
<dbReference type="KEGG" id="aca:ACP_2910"/>
<evidence type="ECO:0000313" key="4">
    <source>
        <dbReference type="Proteomes" id="UP000002207"/>
    </source>
</evidence>
<dbReference type="FunCoup" id="C1F3X0">
    <property type="interactions" value="105"/>
</dbReference>
<dbReference type="Proteomes" id="UP000002207">
    <property type="component" value="Chromosome"/>
</dbReference>
<evidence type="ECO:0000256" key="1">
    <source>
        <dbReference type="SAM" id="Phobius"/>
    </source>
</evidence>
<dbReference type="CDD" id="cd12797">
    <property type="entry name" value="M23_peptidase"/>
    <property type="match status" value="1"/>
</dbReference>
<keyword evidence="1" id="KW-1133">Transmembrane helix</keyword>
<dbReference type="EMBL" id="CP001472">
    <property type="protein sequence ID" value="ACO33169.1"/>
    <property type="molecule type" value="Genomic_DNA"/>
</dbReference>
<proteinExistence type="predicted"/>
<feature type="transmembrane region" description="Helical" evidence="1">
    <location>
        <begin position="45"/>
        <end position="67"/>
    </location>
</feature>
<dbReference type="OrthoDB" id="9809488at2"/>
<name>C1F3X0_ACIC5</name>
<dbReference type="InParanoid" id="C1F3X0"/>
<feature type="domain" description="M23ase beta-sheet core" evidence="2">
    <location>
        <begin position="221"/>
        <end position="315"/>
    </location>
</feature>
<protein>
    <submittedName>
        <fullName evidence="3">Peptidase M23B family, nonpeptidase homolog</fullName>
    </submittedName>
</protein>
<dbReference type="AlphaFoldDB" id="C1F3X0"/>
<accession>C1F3X0</accession>
<dbReference type="Gene3D" id="2.70.70.10">
    <property type="entry name" value="Glucose Permease (Domain IIA)"/>
    <property type="match status" value="1"/>
</dbReference>
<sequence>MPERLSASRKFFSGQAVLFKKRYYIIFVAREEDGRLRKIPIPMRYAYIFVAAAVVGAFTITGMAGSYTRMLLKTARFNQVRSQQVALQKDYQNLQVVAHEKEVQAATLGSLASEVAALYGLSHGHISRDSAVTATSPLSDASNVNFTEQAYERSLNELSSLRSTALAGGISNSMEMNLLNTKDGGGWADFASAPALWPITGRVTSAFGERQDPVRTGETEFHTGIDIAASYGQPVHATANGVVELAGEETGYGRMVILNNGHGIQTYYAHLSGFAVTEGERVHIGEVIGYVGESGRVTGPNLHYEVRIHNTPVNPHPFMHETMRQLAASGGVVSAAAGS</sequence>
<reference evidence="3 4" key="1">
    <citation type="journal article" date="2009" name="Appl. Environ. Microbiol.">
        <title>Three genomes from the phylum Acidobacteria provide insight into the lifestyles of these microorganisms in soils.</title>
        <authorList>
            <person name="Ward N.L."/>
            <person name="Challacombe J.F."/>
            <person name="Janssen P.H."/>
            <person name="Henrissat B."/>
            <person name="Coutinho P.M."/>
            <person name="Wu M."/>
            <person name="Xie G."/>
            <person name="Haft D.H."/>
            <person name="Sait M."/>
            <person name="Badger J."/>
            <person name="Barabote R.D."/>
            <person name="Bradley B."/>
            <person name="Brettin T.S."/>
            <person name="Brinkac L.M."/>
            <person name="Bruce D."/>
            <person name="Creasy T."/>
            <person name="Daugherty S.C."/>
            <person name="Davidsen T.M."/>
            <person name="DeBoy R.T."/>
            <person name="Detter J.C."/>
            <person name="Dodson R.J."/>
            <person name="Durkin A.S."/>
            <person name="Ganapathy A."/>
            <person name="Gwinn-Giglio M."/>
            <person name="Han C.S."/>
            <person name="Khouri H."/>
            <person name="Kiss H."/>
            <person name="Kothari S.P."/>
            <person name="Madupu R."/>
            <person name="Nelson K.E."/>
            <person name="Nelson W.C."/>
            <person name="Paulsen I."/>
            <person name="Penn K."/>
            <person name="Ren Q."/>
            <person name="Rosovitz M.J."/>
            <person name="Selengut J.D."/>
            <person name="Shrivastava S."/>
            <person name="Sullivan S.A."/>
            <person name="Tapia R."/>
            <person name="Thompson L.S."/>
            <person name="Watkins K.L."/>
            <person name="Yang Q."/>
            <person name="Yu C."/>
            <person name="Zafar N."/>
            <person name="Zhou L."/>
            <person name="Kuske C.R."/>
        </authorList>
    </citation>
    <scope>NUCLEOTIDE SEQUENCE [LARGE SCALE GENOMIC DNA]</scope>
    <source>
        <strain evidence="4">ATCC 51196 / DSM 11244 / BCRC 80197 / JCM 7670 / NBRC 15755 / NCIMB 13165 / 161</strain>
    </source>
</reference>
<dbReference type="GO" id="GO:0004222">
    <property type="term" value="F:metalloendopeptidase activity"/>
    <property type="evidence" value="ECO:0007669"/>
    <property type="project" value="TreeGrafter"/>
</dbReference>
<dbReference type="HOGENOM" id="CLU_029425_2_4_0"/>
<dbReference type="PANTHER" id="PTHR21666">
    <property type="entry name" value="PEPTIDASE-RELATED"/>
    <property type="match status" value="1"/>
</dbReference>
<dbReference type="MEROPS" id="M23.009"/>